<dbReference type="InterPro" id="IPR038152">
    <property type="entry name" value="Carbam_trans_C_sf"/>
</dbReference>
<gene>
    <name evidence="4" type="ORF">US19_C0047G0002</name>
</gene>
<dbReference type="EMBL" id="LBSA01000047">
    <property type="protein sequence ID" value="KKQ07384.1"/>
    <property type="molecule type" value="Genomic_DNA"/>
</dbReference>
<dbReference type="PANTHER" id="PTHR34847">
    <property type="entry name" value="NODULATION PROTEIN U"/>
    <property type="match status" value="1"/>
</dbReference>
<dbReference type="GO" id="GO:0003824">
    <property type="term" value="F:catalytic activity"/>
    <property type="evidence" value="ECO:0007669"/>
    <property type="project" value="InterPro"/>
</dbReference>
<dbReference type="PATRIC" id="fig|1618426.3.peg.1161"/>
<proteinExistence type="inferred from homology"/>
<dbReference type="Pfam" id="PF02543">
    <property type="entry name" value="Carbam_trans_N"/>
    <property type="match status" value="1"/>
</dbReference>
<comment type="similarity">
    <text evidence="1">Belongs to the NodU/CmcH family.</text>
</comment>
<organism evidence="4 5">
    <name type="scientific">Candidatus Daviesbacteria bacterium GW2011_GWB1_36_5</name>
    <dbReference type="NCBI Taxonomy" id="1618426"/>
    <lineage>
        <taxon>Bacteria</taxon>
        <taxon>Candidatus Daviesiibacteriota</taxon>
    </lineage>
</organism>
<dbReference type="InterPro" id="IPR043129">
    <property type="entry name" value="ATPase_NBD"/>
</dbReference>
<dbReference type="InterPro" id="IPR003696">
    <property type="entry name" value="Carbtransf_dom"/>
</dbReference>
<comment type="caution">
    <text evidence="4">The sequence shown here is derived from an EMBL/GenBank/DDBJ whole genome shotgun (WGS) entry which is preliminary data.</text>
</comment>
<evidence type="ECO:0000259" key="2">
    <source>
        <dbReference type="Pfam" id="PF02543"/>
    </source>
</evidence>
<feature type="domain" description="Carbamoyltransferase C-terminal" evidence="3">
    <location>
        <begin position="396"/>
        <end position="569"/>
    </location>
</feature>
<evidence type="ECO:0000259" key="3">
    <source>
        <dbReference type="Pfam" id="PF16861"/>
    </source>
</evidence>
<evidence type="ECO:0000313" key="5">
    <source>
        <dbReference type="Proteomes" id="UP000034492"/>
    </source>
</evidence>
<accession>A0A0G0H5N4</accession>
<dbReference type="Pfam" id="PF16861">
    <property type="entry name" value="Carbam_trans_C"/>
    <property type="match status" value="1"/>
</dbReference>
<dbReference type="SUPFAM" id="SSF53067">
    <property type="entry name" value="Actin-like ATPase domain"/>
    <property type="match status" value="1"/>
</dbReference>
<evidence type="ECO:0000256" key="1">
    <source>
        <dbReference type="ARBA" id="ARBA00006129"/>
    </source>
</evidence>
<reference evidence="4 5" key="1">
    <citation type="journal article" date="2015" name="Nature">
        <title>rRNA introns, odd ribosomes, and small enigmatic genomes across a large radiation of phyla.</title>
        <authorList>
            <person name="Brown C.T."/>
            <person name="Hug L.A."/>
            <person name="Thomas B.C."/>
            <person name="Sharon I."/>
            <person name="Castelle C.J."/>
            <person name="Singh A."/>
            <person name="Wilkins M.J."/>
            <person name="Williams K.H."/>
            <person name="Banfield J.F."/>
        </authorList>
    </citation>
    <scope>NUCLEOTIDE SEQUENCE [LARGE SCALE GENOMIC DNA]</scope>
</reference>
<dbReference type="InterPro" id="IPR031730">
    <property type="entry name" value="Carbam_trans_C"/>
</dbReference>
<protein>
    <recommendedName>
        <fullName evidence="6">Carbamoyltransferase</fullName>
    </recommendedName>
</protein>
<dbReference type="Gene3D" id="3.90.870.20">
    <property type="entry name" value="Carbamoyltransferase, C-terminal domain"/>
    <property type="match status" value="1"/>
</dbReference>
<dbReference type="CDD" id="cd24098">
    <property type="entry name" value="ASKHA_NBD_TobZ_N"/>
    <property type="match status" value="1"/>
</dbReference>
<name>A0A0G0H5N4_9BACT</name>
<dbReference type="InterPro" id="IPR051338">
    <property type="entry name" value="NodU/CmcH_Carbamoyltrnsfr"/>
</dbReference>
<sequence length="569" mass="64076">MNILGISCFYHDGASALIKDGKIIAASEEERFSRIKHDSGFPQKSIDFCLKFGKIKASDLDYVVFYEKPFVKFERITLSFLATAPKARDSFVKAYKTWLKDKLWIKATLASKLKIPSSKILFSGHHLSHAASSYYTSPFSSSAILTCDGVGEWTTTAWGVGKDNLLDLKNEIKFPHSLGLLYSTFTQFLGFEINEGEYKVMGLAPYGKPVYVDKVNKLINQNKDGSYKLNLKYFNYHLSDKVSYSSEFIKLFKVPPLDPKKSDQIIQIYADIAASAQKILEDKLLVIAKYIKNKTGEENLCYAGGVALNGVANWRIFKEAGFKNIFVHPAAGDSGGALGAALYLYYHVLGNKKKEVFDNVYLGEENSEKDIEKYFKSNSIKYKKLTYKKLEELLVDKLINKKVIGWVKGRFEWGPRALGARSILADPRNKQMKDIVNSKIKFREGFRPFAPVVLYEEANKYFDVGDEPFQGILEYMLGVVPVKKSQRGKLGAVTHVDGTARPQFIKKKKNPNYYNIVKAFGQATGMPVLLNTSFNLKGEPMVNTPEEAYSTFMKSGIDSLAIGNYLIEK</sequence>
<evidence type="ECO:0000313" key="4">
    <source>
        <dbReference type="EMBL" id="KKQ07384.1"/>
    </source>
</evidence>
<dbReference type="AlphaFoldDB" id="A0A0G0H5N4"/>
<dbReference type="Proteomes" id="UP000034492">
    <property type="component" value="Unassembled WGS sequence"/>
</dbReference>
<evidence type="ECO:0008006" key="6">
    <source>
        <dbReference type="Google" id="ProtNLM"/>
    </source>
</evidence>
<dbReference type="PANTHER" id="PTHR34847:SF1">
    <property type="entry name" value="NODULATION PROTEIN U"/>
    <property type="match status" value="1"/>
</dbReference>
<feature type="domain" description="Carbamoyltransferase" evidence="2">
    <location>
        <begin position="3"/>
        <end position="342"/>
    </location>
</feature>
<dbReference type="Gene3D" id="3.30.420.40">
    <property type="match status" value="2"/>
</dbReference>